<evidence type="ECO:0000313" key="4">
    <source>
        <dbReference type="EMBL" id="VFQ44344.1"/>
    </source>
</evidence>
<dbReference type="RefSeq" id="WP_180139656.1">
    <property type="nucleotide sequence ID" value="NZ_CAADHO010000003.1"/>
</dbReference>
<comment type="subcellular location">
    <subcellularLocation>
        <location evidence="1">Secreted</location>
    </subcellularLocation>
</comment>
<accession>A0A4U8YLN0</accession>
<dbReference type="InterPro" id="IPR051398">
    <property type="entry name" value="Polysacch_Deacetylase"/>
</dbReference>
<dbReference type="Proteomes" id="UP000507962">
    <property type="component" value="Unassembled WGS sequence"/>
</dbReference>
<dbReference type="InterPro" id="IPR011330">
    <property type="entry name" value="Glyco_hydro/deAcase_b/a-brl"/>
</dbReference>
<feature type="domain" description="NodB homology" evidence="3">
    <location>
        <begin position="82"/>
        <end position="288"/>
    </location>
</feature>
<keyword evidence="2" id="KW-0732">Signal</keyword>
<dbReference type="GO" id="GO:0005975">
    <property type="term" value="P:carbohydrate metabolic process"/>
    <property type="evidence" value="ECO:0007669"/>
    <property type="project" value="InterPro"/>
</dbReference>
<dbReference type="PANTHER" id="PTHR34216">
    <property type="match status" value="1"/>
</dbReference>
<dbReference type="EMBL" id="CAADHO010000003">
    <property type="protein sequence ID" value="VFQ44344.1"/>
    <property type="molecule type" value="Genomic_DNA"/>
</dbReference>
<evidence type="ECO:0000313" key="5">
    <source>
        <dbReference type="Proteomes" id="UP000507962"/>
    </source>
</evidence>
<gene>
    <name evidence="4" type="ORF">MSL71_19910</name>
</gene>
<evidence type="ECO:0000256" key="2">
    <source>
        <dbReference type="ARBA" id="ARBA00022729"/>
    </source>
</evidence>
<dbReference type="Gene3D" id="3.20.20.370">
    <property type="entry name" value="Glycoside hydrolase/deacetylase"/>
    <property type="match status" value="1"/>
</dbReference>
<dbReference type="PANTHER" id="PTHR34216:SF3">
    <property type="entry name" value="POLY-BETA-1,6-N-ACETYL-D-GLUCOSAMINE N-DEACETYLASE"/>
    <property type="match status" value="1"/>
</dbReference>
<name>A0A4U8YLN0_9BACT</name>
<reference evidence="4 5" key="1">
    <citation type="submission" date="2019-03" db="EMBL/GenBank/DDBJ databases">
        <authorList>
            <person name="Nijsse B."/>
        </authorList>
    </citation>
    <scope>NUCLEOTIDE SEQUENCE [LARGE SCALE GENOMIC DNA]</scope>
    <source>
        <strain evidence="4">Desulfoluna butyratoxydans MSL71</strain>
    </source>
</reference>
<keyword evidence="5" id="KW-1185">Reference proteome</keyword>
<dbReference type="Pfam" id="PF01522">
    <property type="entry name" value="Polysacc_deac_1"/>
    <property type="match status" value="1"/>
</dbReference>
<proteinExistence type="predicted"/>
<dbReference type="GO" id="GO:0016810">
    <property type="term" value="F:hydrolase activity, acting on carbon-nitrogen (but not peptide) bonds"/>
    <property type="evidence" value="ECO:0007669"/>
    <property type="project" value="InterPro"/>
</dbReference>
<organism evidence="4 5">
    <name type="scientific">Desulfoluna butyratoxydans</name>
    <dbReference type="NCBI Taxonomy" id="231438"/>
    <lineage>
        <taxon>Bacteria</taxon>
        <taxon>Pseudomonadati</taxon>
        <taxon>Thermodesulfobacteriota</taxon>
        <taxon>Desulfobacteria</taxon>
        <taxon>Desulfobacterales</taxon>
        <taxon>Desulfolunaceae</taxon>
        <taxon>Desulfoluna</taxon>
    </lineage>
</organism>
<protein>
    <submittedName>
        <fullName evidence="4">Glycoside hydrolase/deacetylase beta/alpha-barrel</fullName>
    </submittedName>
</protein>
<keyword evidence="4" id="KW-0378">Hydrolase</keyword>
<evidence type="ECO:0000256" key="1">
    <source>
        <dbReference type="ARBA" id="ARBA00004613"/>
    </source>
</evidence>
<dbReference type="AlphaFoldDB" id="A0A4U8YLN0"/>
<dbReference type="SUPFAM" id="SSF88713">
    <property type="entry name" value="Glycoside hydrolase/deacetylase"/>
    <property type="match status" value="1"/>
</dbReference>
<dbReference type="InterPro" id="IPR002509">
    <property type="entry name" value="NODB_dom"/>
</dbReference>
<sequence>MKTIVLHMLKIVGFFKIAKHFSKRNLLILAYHGVEIEDESEFSPKLFIKRTTLKERMACLKEHGFHVVPLNEATDISNWDRLPDNSIVITVDDGWFSTLSEAHDVFSHYSFPYTLYVTSYYVDKESPVLNVVLRYMIWKTNINSVGFDQLEEEGLKGTYSLASLHEKKRAEIGLVKYLNALPTHEEKVNFISKLANVLSVDYGAIEKSRRLSLLSPDEIIDMAEQGVNIQLHTHRHTMHHNDVDGFKDEIIQNRLVLERAVKSNMTHFCYPSGDYAPGSEVWLRELGVYSATTCHAGFVSKQTNPYYLPRFLDGENIPHIVFEAEIYGVLEFFRKVKRIMKPLNHVLL</sequence>
<evidence type="ECO:0000259" key="3">
    <source>
        <dbReference type="Pfam" id="PF01522"/>
    </source>
</evidence>
<dbReference type="GO" id="GO:0005576">
    <property type="term" value="C:extracellular region"/>
    <property type="evidence" value="ECO:0007669"/>
    <property type="project" value="UniProtKB-SubCell"/>
</dbReference>